<dbReference type="AlphaFoldDB" id="A0A1W2FYW6"/>
<gene>
    <name evidence="1" type="ORF">SAMN05661093_10423</name>
</gene>
<reference evidence="1 2" key="1">
    <citation type="submission" date="2017-04" db="EMBL/GenBank/DDBJ databases">
        <authorList>
            <person name="Afonso C.L."/>
            <person name="Miller P.J."/>
            <person name="Scott M.A."/>
            <person name="Spackman E."/>
            <person name="Goraichik I."/>
            <person name="Dimitrov K.M."/>
            <person name="Suarez D.L."/>
            <person name="Swayne D.E."/>
        </authorList>
    </citation>
    <scope>NUCLEOTIDE SEQUENCE [LARGE SCALE GENOMIC DNA]</scope>
    <source>
        <strain evidence="1 2">DSM 43828</strain>
    </source>
</reference>
<proteinExistence type="predicted"/>
<organism evidence="1 2">
    <name type="scientific">Kibdelosporangium aridum</name>
    <dbReference type="NCBI Taxonomy" id="2030"/>
    <lineage>
        <taxon>Bacteria</taxon>
        <taxon>Bacillati</taxon>
        <taxon>Actinomycetota</taxon>
        <taxon>Actinomycetes</taxon>
        <taxon>Pseudonocardiales</taxon>
        <taxon>Pseudonocardiaceae</taxon>
        <taxon>Kibdelosporangium</taxon>
    </lineage>
</organism>
<dbReference type="Proteomes" id="UP000192674">
    <property type="component" value="Unassembled WGS sequence"/>
</dbReference>
<protein>
    <submittedName>
        <fullName evidence="1">Uncharacterized protein</fullName>
    </submittedName>
</protein>
<keyword evidence="2" id="KW-1185">Reference proteome</keyword>
<dbReference type="OrthoDB" id="4561974at2"/>
<evidence type="ECO:0000313" key="1">
    <source>
        <dbReference type="EMBL" id="SMD26836.1"/>
    </source>
</evidence>
<dbReference type="RefSeq" id="WP_160097331.1">
    <property type="nucleotide sequence ID" value="NZ_FWXV01000017.1"/>
</dbReference>
<dbReference type="EMBL" id="FWXV01000017">
    <property type="protein sequence ID" value="SMD26836.1"/>
    <property type="molecule type" value="Genomic_DNA"/>
</dbReference>
<sequence length="57" mass="6083">MTASVIDDFDLDIRFGEPIVPQTSPMAGKTSDFESCETESHCGTCGSTCTTTTSRNC</sequence>
<name>A0A1W2FYW6_KIBAR</name>
<accession>A0A1W2FYW6</accession>
<evidence type="ECO:0000313" key="2">
    <source>
        <dbReference type="Proteomes" id="UP000192674"/>
    </source>
</evidence>